<evidence type="ECO:0000313" key="1">
    <source>
        <dbReference type="EMBL" id="VDM38639.1"/>
    </source>
</evidence>
<dbReference type="AlphaFoldDB" id="A0A183UFP8"/>
<dbReference type="Proteomes" id="UP000050794">
    <property type="component" value="Unassembled WGS sequence"/>
</dbReference>
<gene>
    <name evidence="1" type="ORF">TCNE_LOCUS7318</name>
</gene>
<proteinExistence type="predicted"/>
<reference evidence="3" key="1">
    <citation type="submission" date="2016-06" db="UniProtKB">
        <authorList>
            <consortium name="WormBaseParasite"/>
        </authorList>
    </citation>
    <scope>IDENTIFICATION</scope>
</reference>
<name>A0A183UFP8_TOXCA</name>
<accession>A0A183UFP8</accession>
<dbReference type="EMBL" id="UYWY01019658">
    <property type="protein sequence ID" value="VDM38639.1"/>
    <property type="molecule type" value="Genomic_DNA"/>
</dbReference>
<keyword evidence="2" id="KW-1185">Reference proteome</keyword>
<reference evidence="1 2" key="2">
    <citation type="submission" date="2018-11" db="EMBL/GenBank/DDBJ databases">
        <authorList>
            <consortium name="Pathogen Informatics"/>
        </authorList>
    </citation>
    <scope>NUCLEOTIDE SEQUENCE [LARGE SCALE GENOMIC DNA]</scope>
</reference>
<organism evidence="2 3">
    <name type="scientific">Toxocara canis</name>
    <name type="common">Canine roundworm</name>
    <dbReference type="NCBI Taxonomy" id="6265"/>
    <lineage>
        <taxon>Eukaryota</taxon>
        <taxon>Metazoa</taxon>
        <taxon>Ecdysozoa</taxon>
        <taxon>Nematoda</taxon>
        <taxon>Chromadorea</taxon>
        <taxon>Rhabditida</taxon>
        <taxon>Spirurina</taxon>
        <taxon>Ascaridomorpha</taxon>
        <taxon>Ascaridoidea</taxon>
        <taxon>Toxocaridae</taxon>
        <taxon>Toxocara</taxon>
    </lineage>
</organism>
<sequence>MTGLVKESCLRGLGEMAARFILGLPTDRATSSSTVEAPFLFYDLMPLQRLTPHVEHLWAPSITLSATQESDMCLLYGRHVPSQKHADRSSLALEMYDYQLQTINSVGAVHRALVACAGMDYQKEFWVNWRKRREKKSSDWQRFRKFKEMCVAFDGAEKGISAPFHFSRSSTSSCAPLQY</sequence>
<evidence type="ECO:0000313" key="2">
    <source>
        <dbReference type="Proteomes" id="UP000050794"/>
    </source>
</evidence>
<protein>
    <submittedName>
        <fullName evidence="1 3">Uncharacterized protein</fullName>
    </submittedName>
</protein>
<evidence type="ECO:0000313" key="3">
    <source>
        <dbReference type="WBParaSite" id="TCNE_0000731801-mRNA-1"/>
    </source>
</evidence>
<dbReference type="WBParaSite" id="TCNE_0000731801-mRNA-1">
    <property type="protein sequence ID" value="TCNE_0000731801-mRNA-1"/>
    <property type="gene ID" value="TCNE_0000731801"/>
</dbReference>